<dbReference type="HOGENOM" id="CLU_597212_0_0_1"/>
<dbReference type="EMBL" id="KE504152">
    <property type="protein sequence ID" value="EPS99985.1"/>
    <property type="molecule type" value="Genomic_DNA"/>
</dbReference>
<evidence type="ECO:0000313" key="1">
    <source>
        <dbReference type="EMBL" id="EPS99985.1"/>
    </source>
</evidence>
<evidence type="ECO:0000313" key="2">
    <source>
        <dbReference type="Proteomes" id="UP000015241"/>
    </source>
</evidence>
<dbReference type="AlphaFoldDB" id="S8FER9"/>
<keyword evidence="2" id="KW-1185">Reference proteome</keyword>
<protein>
    <submittedName>
        <fullName evidence="1">Uncharacterized protein</fullName>
    </submittedName>
</protein>
<dbReference type="Proteomes" id="UP000015241">
    <property type="component" value="Unassembled WGS sequence"/>
</dbReference>
<dbReference type="STRING" id="743788.S8FER9"/>
<proteinExistence type="predicted"/>
<sequence>MAQRPQWSMWLKEWRETISRDRVDELVLRLRGLGFNQEIPYLGFRRKPLVDHMYGGIPRALTAPEWARIKPHLVAWMTDRRERRQMWERRQACSRRLKTFTDALGIAIHSAPPHTDLPLPLDIAKYPEIETILNLSEAAYVPVDAYAELLPPLLERWSAEAKASLRALVVPSPPILAPTSQYSTRQATRDELSLARSVFRCSGCRGTFHARELYAHPCLYGQAVDIGGMLPYALALDDGRLPRFECSAVESARLIHYDGYQPWSTSALRYYGNVAEHIIRLCDKDASVARIADLENCATRLVCRICSVRRRRVLVMNWLCAIDHIIDVHPSRLHDALQKAPMDVSIAARQLDQAYESRMQREQVDTLGWECSRCLFGRLQWLGRADVMAHMQSKHGTASDFDCHQRADARRPESMPVLLLANALKHTEDHDAWEREWMWHHRRRFGYTDLRQGGLEEV</sequence>
<dbReference type="OrthoDB" id="2526341at2759"/>
<name>S8FER9_FOMSC</name>
<gene>
    <name evidence="1" type="ORF">FOMPIDRAFT_94364</name>
</gene>
<dbReference type="InParanoid" id="S8FER9"/>
<organism evidence="1 2">
    <name type="scientific">Fomitopsis schrenkii</name>
    <name type="common">Brown rot fungus</name>
    <dbReference type="NCBI Taxonomy" id="2126942"/>
    <lineage>
        <taxon>Eukaryota</taxon>
        <taxon>Fungi</taxon>
        <taxon>Dikarya</taxon>
        <taxon>Basidiomycota</taxon>
        <taxon>Agaricomycotina</taxon>
        <taxon>Agaricomycetes</taxon>
        <taxon>Polyporales</taxon>
        <taxon>Fomitopsis</taxon>
    </lineage>
</organism>
<accession>S8FER9</accession>
<reference evidence="1 2" key="1">
    <citation type="journal article" date="2012" name="Science">
        <title>The Paleozoic origin of enzymatic lignin decomposition reconstructed from 31 fungal genomes.</title>
        <authorList>
            <person name="Floudas D."/>
            <person name="Binder M."/>
            <person name="Riley R."/>
            <person name="Barry K."/>
            <person name="Blanchette R.A."/>
            <person name="Henrissat B."/>
            <person name="Martinez A.T."/>
            <person name="Otillar R."/>
            <person name="Spatafora J.W."/>
            <person name="Yadav J.S."/>
            <person name="Aerts A."/>
            <person name="Benoit I."/>
            <person name="Boyd A."/>
            <person name="Carlson A."/>
            <person name="Copeland A."/>
            <person name="Coutinho P.M."/>
            <person name="de Vries R.P."/>
            <person name="Ferreira P."/>
            <person name="Findley K."/>
            <person name="Foster B."/>
            <person name="Gaskell J."/>
            <person name="Glotzer D."/>
            <person name="Gorecki P."/>
            <person name="Heitman J."/>
            <person name="Hesse C."/>
            <person name="Hori C."/>
            <person name="Igarashi K."/>
            <person name="Jurgens J.A."/>
            <person name="Kallen N."/>
            <person name="Kersten P."/>
            <person name="Kohler A."/>
            <person name="Kuees U."/>
            <person name="Kumar T.K.A."/>
            <person name="Kuo A."/>
            <person name="LaButti K."/>
            <person name="Larrondo L.F."/>
            <person name="Lindquist E."/>
            <person name="Ling A."/>
            <person name="Lombard V."/>
            <person name="Lucas S."/>
            <person name="Lundell T."/>
            <person name="Martin R."/>
            <person name="McLaughlin D.J."/>
            <person name="Morgenstern I."/>
            <person name="Morin E."/>
            <person name="Murat C."/>
            <person name="Nagy L.G."/>
            <person name="Nolan M."/>
            <person name="Ohm R.A."/>
            <person name="Patyshakuliyeva A."/>
            <person name="Rokas A."/>
            <person name="Ruiz-Duenas F.J."/>
            <person name="Sabat G."/>
            <person name="Salamov A."/>
            <person name="Samejima M."/>
            <person name="Schmutz J."/>
            <person name="Slot J.C."/>
            <person name="St John F."/>
            <person name="Stenlid J."/>
            <person name="Sun H."/>
            <person name="Sun S."/>
            <person name="Syed K."/>
            <person name="Tsang A."/>
            <person name="Wiebenga A."/>
            <person name="Young D."/>
            <person name="Pisabarro A."/>
            <person name="Eastwood D.C."/>
            <person name="Martin F."/>
            <person name="Cullen D."/>
            <person name="Grigoriev I.V."/>
            <person name="Hibbett D.S."/>
        </authorList>
    </citation>
    <scope>NUCLEOTIDE SEQUENCE</scope>
    <source>
        <strain evidence="2">FP-58527</strain>
    </source>
</reference>